<dbReference type="RefSeq" id="WP_015803732.1">
    <property type="nucleotide sequence ID" value="NZ_CP023445.1"/>
</dbReference>
<evidence type="ECO:0000313" key="2">
    <source>
        <dbReference type="Proteomes" id="UP000218505"/>
    </source>
</evidence>
<dbReference type="PANTHER" id="PTHR36221">
    <property type="entry name" value="DUF742 DOMAIN-CONTAINING PROTEIN"/>
    <property type="match status" value="1"/>
</dbReference>
<dbReference type="PANTHER" id="PTHR36221:SF1">
    <property type="entry name" value="DUF742 DOMAIN-CONTAINING PROTEIN"/>
    <property type="match status" value="1"/>
</dbReference>
<gene>
    <name evidence="1" type="ORF">CNX65_24775</name>
</gene>
<reference evidence="1" key="1">
    <citation type="submission" date="2017-09" db="EMBL/GenBank/DDBJ databases">
        <title>Complete Genome Sequence of ansamitocin-producing Bacterium Actinosynnema pretiosum X47.</title>
        <authorList>
            <person name="Cao G."/>
            <person name="Zong G."/>
            <person name="Zhong C."/>
            <person name="Fu J."/>
        </authorList>
    </citation>
    <scope>NUCLEOTIDE SEQUENCE [LARGE SCALE GENOMIC DNA]</scope>
    <source>
        <strain evidence="1">X47</strain>
    </source>
</reference>
<dbReference type="Pfam" id="PF05331">
    <property type="entry name" value="DUF742"/>
    <property type="match status" value="1"/>
</dbReference>
<evidence type="ECO:0000313" key="1">
    <source>
        <dbReference type="EMBL" id="ATE56090.1"/>
    </source>
</evidence>
<keyword evidence="2" id="KW-1185">Reference proteome</keyword>
<sequence>MTIRVRPYTMTGGRTRSTTSLAIETIVSTNERAGRDALTSTAEHRVISDLCRTPHSVAEVSARLRLPLGVVRVLLSDMSDLTLINIHENMETGEKGPTMALMERVLSGLRGL</sequence>
<dbReference type="Proteomes" id="UP000218505">
    <property type="component" value="Chromosome"/>
</dbReference>
<dbReference type="AlphaFoldDB" id="A0A290ZAN4"/>
<accession>A0A290ZAN4</accession>
<dbReference type="InterPro" id="IPR007995">
    <property type="entry name" value="DUF742"/>
</dbReference>
<name>A0A290ZAN4_9PSEU</name>
<protein>
    <submittedName>
        <fullName evidence="1">DUF742 domain-containing protein</fullName>
    </submittedName>
</protein>
<dbReference type="EMBL" id="CP023445">
    <property type="protein sequence ID" value="ATE56090.1"/>
    <property type="molecule type" value="Genomic_DNA"/>
</dbReference>
<proteinExistence type="predicted"/>
<organism evidence="1 2">
    <name type="scientific">Actinosynnema pretiosum</name>
    <dbReference type="NCBI Taxonomy" id="42197"/>
    <lineage>
        <taxon>Bacteria</taxon>
        <taxon>Bacillati</taxon>
        <taxon>Actinomycetota</taxon>
        <taxon>Actinomycetes</taxon>
        <taxon>Pseudonocardiales</taxon>
        <taxon>Pseudonocardiaceae</taxon>
        <taxon>Actinosynnema</taxon>
    </lineage>
</organism>
<dbReference type="KEGG" id="apre:CNX65_24775"/>